<reference evidence="1 2" key="1">
    <citation type="submission" date="2017-12" db="EMBL/GenBank/DDBJ databases">
        <title>Anaerobic carbon monoxide metabolism by Pleomorphomonas carboxyditropha sp. nov., a new mesophilic hydrogenogenic carboxidotroph.</title>
        <authorList>
            <person name="Esquivel-Elizondo S."/>
            <person name="Krajmalnik-Brown R."/>
        </authorList>
    </citation>
    <scope>NUCLEOTIDE SEQUENCE [LARGE SCALE GENOMIC DNA]</scope>
    <source>
        <strain evidence="1 2">R5-392</strain>
    </source>
</reference>
<sequence length="65" mass="7260">MNKPLSAIDADAATLLSDDERQPCEVWTRVMGYHRPVSSFNKGKKSEFAERTSFIEGKSLGNADR</sequence>
<protein>
    <submittedName>
        <fullName evidence="1">Uncharacterized protein</fullName>
    </submittedName>
</protein>
<name>A0A1I4VRX0_9HYPH</name>
<organism evidence="1 2">
    <name type="scientific">Pleomorphomonas diazotrophica</name>
    <dbReference type="NCBI Taxonomy" id="1166257"/>
    <lineage>
        <taxon>Bacteria</taxon>
        <taxon>Pseudomonadati</taxon>
        <taxon>Pseudomonadota</taxon>
        <taxon>Alphaproteobacteria</taxon>
        <taxon>Hyphomicrobiales</taxon>
        <taxon>Pleomorphomonadaceae</taxon>
        <taxon>Pleomorphomonas</taxon>
    </lineage>
</organism>
<dbReference type="EMBL" id="PJNW01000006">
    <property type="protein sequence ID" value="PKR89334.1"/>
    <property type="molecule type" value="Genomic_DNA"/>
</dbReference>
<dbReference type="Pfam" id="PF13597">
    <property type="entry name" value="NRDD"/>
    <property type="match status" value="1"/>
</dbReference>
<keyword evidence="2" id="KW-1185">Reference proteome</keyword>
<dbReference type="OrthoDB" id="9804622at2"/>
<dbReference type="GO" id="GO:0008998">
    <property type="term" value="F:ribonucleoside-triphosphate reductase (thioredoxin) activity"/>
    <property type="evidence" value="ECO:0007669"/>
    <property type="project" value="InterPro"/>
</dbReference>
<gene>
    <name evidence="1" type="ORF">CXZ10_10475</name>
</gene>
<proteinExistence type="predicted"/>
<dbReference type="AlphaFoldDB" id="A0A1I4VRX0"/>
<evidence type="ECO:0000313" key="1">
    <source>
        <dbReference type="EMBL" id="PKR89334.1"/>
    </source>
</evidence>
<accession>A0A1I4VRX0</accession>
<dbReference type="RefSeq" id="WP_101289109.1">
    <property type="nucleotide sequence ID" value="NZ_FOUQ01000013.1"/>
</dbReference>
<dbReference type="GO" id="GO:0006260">
    <property type="term" value="P:DNA replication"/>
    <property type="evidence" value="ECO:0007669"/>
    <property type="project" value="InterPro"/>
</dbReference>
<comment type="caution">
    <text evidence="1">The sequence shown here is derived from an EMBL/GenBank/DDBJ whole genome shotgun (WGS) entry which is preliminary data.</text>
</comment>
<dbReference type="InterPro" id="IPR012833">
    <property type="entry name" value="NrdD"/>
</dbReference>
<dbReference type="Proteomes" id="UP000233491">
    <property type="component" value="Unassembled WGS sequence"/>
</dbReference>
<evidence type="ECO:0000313" key="2">
    <source>
        <dbReference type="Proteomes" id="UP000233491"/>
    </source>
</evidence>